<dbReference type="CDD" id="cd07379">
    <property type="entry name" value="MPP_239FB"/>
    <property type="match status" value="1"/>
</dbReference>
<reference evidence="3" key="1">
    <citation type="journal article" date="2020" name="Stud. Mycol.">
        <title>101 Dothideomycetes genomes: A test case for predicting lifestyles and emergence of pathogens.</title>
        <authorList>
            <person name="Haridas S."/>
            <person name="Albert R."/>
            <person name="Binder M."/>
            <person name="Bloem J."/>
            <person name="LaButti K."/>
            <person name="Salamov A."/>
            <person name="Andreopoulos B."/>
            <person name="Baker S."/>
            <person name="Barry K."/>
            <person name="Bills G."/>
            <person name="Bluhm B."/>
            <person name="Cannon C."/>
            <person name="Castanera R."/>
            <person name="Culley D."/>
            <person name="Daum C."/>
            <person name="Ezra D."/>
            <person name="Gonzalez J."/>
            <person name="Henrissat B."/>
            <person name="Kuo A."/>
            <person name="Liang C."/>
            <person name="Lipzen A."/>
            <person name="Lutzoni F."/>
            <person name="Magnuson J."/>
            <person name="Mondo S."/>
            <person name="Nolan M."/>
            <person name="Ohm R."/>
            <person name="Pangilinan J."/>
            <person name="Park H.-J."/>
            <person name="Ramirez L."/>
            <person name="Alfaro M."/>
            <person name="Sun H."/>
            <person name="Tritt A."/>
            <person name="Yoshinaga Y."/>
            <person name="Zwiers L.-H."/>
            <person name="Turgeon B."/>
            <person name="Goodwin S."/>
            <person name="Spatafora J."/>
            <person name="Crous P."/>
            <person name="Grigoriev I."/>
        </authorList>
    </citation>
    <scope>NUCLEOTIDE SEQUENCE [LARGE SCALE GENOMIC DNA]</scope>
    <source>
        <strain evidence="3">CBS 304.66</strain>
    </source>
</reference>
<dbReference type="OrthoDB" id="630188at2759"/>
<dbReference type="GO" id="GO:0016787">
    <property type="term" value="F:hydrolase activity"/>
    <property type="evidence" value="ECO:0007669"/>
    <property type="project" value="InterPro"/>
</dbReference>
<accession>A0A9P4K680</accession>
<sequence length="389" mass="43118">MGDEAFSTPQMRKTRIVCISDTHNQTPRLPKGDVLIHAGDLTNQGSFSEMKKMVDWLENANFEAKIVVAGNHDITLDAPFYAMHGSSWRWPKPQDPEQCRKLFTDSSSITYLENEAASIYLRSANGPQTCFKVYGSPCTPKRWNWAFQYEKEEAPKLWGAIPMDTDIVVTHTPPSGHCDTALKDERSGCEALLRALHRVRPLMAVCGHIHEGRGVERLRWNLNPPEKGSLREDVEKWNDPGLGNNRQSLEDLTAKGGRPLNNYGALLCQSNVSSLTTDDQIWPSGGPSDGQAQFRVLKSTCHTGSVSNNKANAMTEGTIECRQAYPQSDIGLTLVPDVGTAEGRMGRRETCVINAAFMGPRNGGGPKRFNKPIVVDIDLPVWIFQKPAQ</sequence>
<proteinExistence type="predicted"/>
<dbReference type="PANTHER" id="PTHR12905">
    <property type="entry name" value="METALLOPHOSPHOESTERASE"/>
    <property type="match status" value="1"/>
</dbReference>
<dbReference type="SUPFAM" id="SSF56300">
    <property type="entry name" value="Metallo-dependent phosphatases"/>
    <property type="match status" value="1"/>
</dbReference>
<dbReference type="PANTHER" id="PTHR12905:SF16">
    <property type="entry name" value="SER_THR PROTEIN PHOSPHATASE FAMILY PROTEIN (AFU_ORTHOLOGUE AFUA_1G06000)"/>
    <property type="match status" value="1"/>
</dbReference>
<feature type="domain" description="Calcineurin-like phosphoesterase" evidence="1">
    <location>
        <begin position="15"/>
        <end position="211"/>
    </location>
</feature>
<comment type="caution">
    <text evidence="2">The sequence shown here is derived from an EMBL/GenBank/DDBJ whole genome shotgun (WGS) entry which is preliminary data.</text>
</comment>
<evidence type="ECO:0000259" key="1">
    <source>
        <dbReference type="Pfam" id="PF00149"/>
    </source>
</evidence>
<protein>
    <submittedName>
        <fullName evidence="2">Metallo-dependent phosphatase</fullName>
    </submittedName>
</protein>
<dbReference type="InterPro" id="IPR004843">
    <property type="entry name" value="Calcineurin-like_PHP"/>
</dbReference>
<dbReference type="InterPro" id="IPR051693">
    <property type="entry name" value="UPF0046_metallophosphoest"/>
</dbReference>
<name>A0A9P4K680_9PLEO</name>
<dbReference type="EMBL" id="ML986651">
    <property type="protein sequence ID" value="KAF2261708.1"/>
    <property type="molecule type" value="Genomic_DNA"/>
</dbReference>
<evidence type="ECO:0000313" key="3">
    <source>
        <dbReference type="Proteomes" id="UP000800093"/>
    </source>
</evidence>
<dbReference type="Proteomes" id="UP000800093">
    <property type="component" value="Unassembled WGS sequence"/>
</dbReference>
<gene>
    <name evidence="2" type="ORF">CC78DRAFT_535434</name>
</gene>
<dbReference type="InterPro" id="IPR029052">
    <property type="entry name" value="Metallo-depent_PP-like"/>
</dbReference>
<keyword evidence="3" id="KW-1185">Reference proteome</keyword>
<evidence type="ECO:0000313" key="2">
    <source>
        <dbReference type="EMBL" id="KAF2261708.1"/>
    </source>
</evidence>
<dbReference type="Gene3D" id="3.60.21.10">
    <property type="match status" value="1"/>
</dbReference>
<organism evidence="2 3">
    <name type="scientific">Lojkania enalia</name>
    <dbReference type="NCBI Taxonomy" id="147567"/>
    <lineage>
        <taxon>Eukaryota</taxon>
        <taxon>Fungi</taxon>
        <taxon>Dikarya</taxon>
        <taxon>Ascomycota</taxon>
        <taxon>Pezizomycotina</taxon>
        <taxon>Dothideomycetes</taxon>
        <taxon>Pleosporomycetidae</taxon>
        <taxon>Pleosporales</taxon>
        <taxon>Pleosporales incertae sedis</taxon>
        <taxon>Lojkania</taxon>
    </lineage>
</organism>
<dbReference type="AlphaFoldDB" id="A0A9P4K680"/>
<dbReference type="Pfam" id="PF00149">
    <property type="entry name" value="Metallophos"/>
    <property type="match status" value="1"/>
</dbReference>